<gene>
    <name evidence="1" type="ORF">DMB90_01515</name>
</gene>
<name>A0A5P6A930_RAOPL</name>
<evidence type="ECO:0008006" key="2">
    <source>
        <dbReference type="Google" id="ProtNLM"/>
    </source>
</evidence>
<reference evidence="1" key="1">
    <citation type="submission" date="2018-05" db="EMBL/GenBank/DDBJ databases">
        <title>Bacterial isolates from healthy term breastfed infants carrying antibiotic resistance genes.</title>
        <authorList>
            <person name="Casaburi G."/>
        </authorList>
    </citation>
    <scope>NUCLEOTIDE SEQUENCE [LARGE SCALE GENOMIC DNA]</scope>
    <source>
        <strain evidence="1">7084_4</strain>
    </source>
</reference>
<dbReference type="EMBL" id="CP029752">
    <property type="protein sequence ID" value="QFG76412.1"/>
    <property type="molecule type" value="Genomic_DNA"/>
</dbReference>
<accession>A0A5P6A930</accession>
<sequence length="84" mass="9739">MGKDTNYQVVYRGETLQHYIPGGWVLFQRPKEVGGGYWLGKTFDGLFMLEMVHPVSLHDGLCYIVQHTNMSENFMDFDDDFTLT</sequence>
<evidence type="ECO:0000313" key="1">
    <source>
        <dbReference type="EMBL" id="QFG76412.1"/>
    </source>
</evidence>
<proteinExistence type="predicted"/>
<dbReference type="AlphaFoldDB" id="A0A5P6A930"/>
<organism evidence="1">
    <name type="scientific">Raoultella planticola</name>
    <name type="common">Klebsiella planticola</name>
    <dbReference type="NCBI Taxonomy" id="575"/>
    <lineage>
        <taxon>Bacteria</taxon>
        <taxon>Pseudomonadati</taxon>
        <taxon>Pseudomonadota</taxon>
        <taxon>Gammaproteobacteria</taxon>
        <taxon>Enterobacterales</taxon>
        <taxon>Enterobacteriaceae</taxon>
        <taxon>Klebsiella/Raoultella group</taxon>
        <taxon>Raoultella</taxon>
    </lineage>
</organism>
<protein>
    <recommendedName>
        <fullName evidence="2">LF-82</fullName>
    </recommendedName>
</protein>